<dbReference type="OrthoDB" id="40902at2759"/>
<dbReference type="InterPro" id="IPR050205">
    <property type="entry name" value="CDPK_Ser/Thr_kinases"/>
</dbReference>
<dbReference type="PROSITE" id="PS50011">
    <property type="entry name" value="PROTEIN_KINASE_DOM"/>
    <property type="match status" value="1"/>
</dbReference>
<name>A0A2Z6P3C7_TRISU</name>
<dbReference type="InterPro" id="IPR000719">
    <property type="entry name" value="Prot_kinase_dom"/>
</dbReference>
<reference evidence="9" key="1">
    <citation type="journal article" date="2017" name="Front. Plant Sci.">
        <title>Climate Clever Clovers: New Paradigm to Reduce the Environmental Footprint of Ruminants by Breeding Low Methanogenic Forages Utilizing Haplotype Variation.</title>
        <authorList>
            <person name="Kaur P."/>
            <person name="Appels R."/>
            <person name="Bayer P.E."/>
            <person name="Keeble-Gagnere G."/>
            <person name="Wang J."/>
            <person name="Hirakawa H."/>
            <person name="Shirasawa K."/>
            <person name="Vercoe P."/>
            <person name="Stefanova K."/>
            <person name="Durmic Z."/>
            <person name="Nichols P."/>
            <person name="Revell C."/>
            <person name="Isobe S.N."/>
            <person name="Edwards D."/>
            <person name="Erskine W."/>
        </authorList>
    </citation>
    <scope>NUCLEOTIDE SEQUENCE [LARGE SCALE GENOMIC DNA]</scope>
    <source>
        <strain evidence="9">cv. Daliak</strain>
    </source>
</reference>
<dbReference type="Gene3D" id="3.30.200.20">
    <property type="entry name" value="Phosphorylase Kinase, domain 1"/>
    <property type="match status" value="1"/>
</dbReference>
<keyword evidence="5" id="KW-0418">Kinase</keyword>
<evidence type="ECO:0000256" key="2">
    <source>
        <dbReference type="ARBA" id="ARBA00022527"/>
    </source>
</evidence>
<sequence length="140" mass="16186">MENLCGVFKKSKRNEKPGEYCPEKINNNNTKTLVVLKESTGREIGLRYELGRELGRNEFGITYLCKDRQTGEELAFKSISKNKLLTASNIEDVRREVEIMRYLPEHPNIVSLKYTYEDDDHVHLLMEHSKGGGDLLDRII</sequence>
<evidence type="ECO:0000313" key="8">
    <source>
        <dbReference type="EMBL" id="GAU43640.1"/>
    </source>
</evidence>
<evidence type="ECO:0000256" key="4">
    <source>
        <dbReference type="ARBA" id="ARBA00022741"/>
    </source>
</evidence>
<keyword evidence="4" id="KW-0547">Nucleotide-binding</keyword>
<comment type="similarity">
    <text evidence="1">Belongs to the protein kinase superfamily. CAMK Ser/Thr protein kinase family. CaMK subfamily.</text>
</comment>
<dbReference type="InterPro" id="IPR011009">
    <property type="entry name" value="Kinase-like_dom_sf"/>
</dbReference>
<proteinExistence type="inferred from homology"/>
<dbReference type="AlphaFoldDB" id="A0A2Z6P3C7"/>
<dbReference type="GO" id="GO:0005524">
    <property type="term" value="F:ATP binding"/>
    <property type="evidence" value="ECO:0007669"/>
    <property type="project" value="UniProtKB-KW"/>
</dbReference>
<dbReference type="PANTHER" id="PTHR24349">
    <property type="entry name" value="SERINE/THREONINE-PROTEIN KINASE"/>
    <property type="match status" value="1"/>
</dbReference>
<evidence type="ECO:0000313" key="9">
    <source>
        <dbReference type="Proteomes" id="UP000242715"/>
    </source>
</evidence>
<evidence type="ECO:0000259" key="7">
    <source>
        <dbReference type="PROSITE" id="PS50011"/>
    </source>
</evidence>
<dbReference type="FunFam" id="3.30.200.20:FF:000042">
    <property type="entry name" value="Aurora kinase A"/>
    <property type="match status" value="1"/>
</dbReference>
<keyword evidence="9" id="KW-1185">Reference proteome</keyword>
<protein>
    <recommendedName>
        <fullName evidence="7">Protein kinase domain-containing protein</fullName>
    </recommendedName>
</protein>
<gene>
    <name evidence="8" type="ORF">TSUD_24090</name>
</gene>
<dbReference type="GO" id="GO:0004674">
    <property type="term" value="F:protein serine/threonine kinase activity"/>
    <property type="evidence" value="ECO:0007669"/>
    <property type="project" value="UniProtKB-KW"/>
</dbReference>
<dbReference type="SUPFAM" id="SSF56112">
    <property type="entry name" value="Protein kinase-like (PK-like)"/>
    <property type="match status" value="1"/>
</dbReference>
<evidence type="ECO:0000256" key="6">
    <source>
        <dbReference type="ARBA" id="ARBA00022840"/>
    </source>
</evidence>
<evidence type="ECO:0000256" key="3">
    <source>
        <dbReference type="ARBA" id="ARBA00022679"/>
    </source>
</evidence>
<evidence type="ECO:0000256" key="5">
    <source>
        <dbReference type="ARBA" id="ARBA00022777"/>
    </source>
</evidence>
<dbReference type="EMBL" id="DF973986">
    <property type="protein sequence ID" value="GAU43640.1"/>
    <property type="molecule type" value="Genomic_DNA"/>
</dbReference>
<dbReference type="Pfam" id="PF00069">
    <property type="entry name" value="Pkinase"/>
    <property type="match status" value="1"/>
</dbReference>
<evidence type="ECO:0000256" key="1">
    <source>
        <dbReference type="ARBA" id="ARBA00005354"/>
    </source>
</evidence>
<dbReference type="Proteomes" id="UP000242715">
    <property type="component" value="Unassembled WGS sequence"/>
</dbReference>
<feature type="domain" description="Protein kinase" evidence="7">
    <location>
        <begin position="48"/>
        <end position="140"/>
    </location>
</feature>
<keyword evidence="6" id="KW-0067">ATP-binding</keyword>
<keyword evidence="2" id="KW-0723">Serine/threonine-protein kinase</keyword>
<accession>A0A2Z6P3C7</accession>
<organism evidence="8 9">
    <name type="scientific">Trifolium subterraneum</name>
    <name type="common">Subterranean clover</name>
    <dbReference type="NCBI Taxonomy" id="3900"/>
    <lineage>
        <taxon>Eukaryota</taxon>
        <taxon>Viridiplantae</taxon>
        <taxon>Streptophyta</taxon>
        <taxon>Embryophyta</taxon>
        <taxon>Tracheophyta</taxon>
        <taxon>Spermatophyta</taxon>
        <taxon>Magnoliopsida</taxon>
        <taxon>eudicotyledons</taxon>
        <taxon>Gunneridae</taxon>
        <taxon>Pentapetalae</taxon>
        <taxon>rosids</taxon>
        <taxon>fabids</taxon>
        <taxon>Fabales</taxon>
        <taxon>Fabaceae</taxon>
        <taxon>Papilionoideae</taxon>
        <taxon>50 kb inversion clade</taxon>
        <taxon>NPAAA clade</taxon>
        <taxon>Hologalegina</taxon>
        <taxon>IRL clade</taxon>
        <taxon>Trifolieae</taxon>
        <taxon>Trifolium</taxon>
    </lineage>
</organism>
<keyword evidence="3" id="KW-0808">Transferase</keyword>